<protein>
    <submittedName>
        <fullName evidence="3">Vacuolar protein sorting-associated protein 13B</fullName>
    </submittedName>
</protein>
<dbReference type="InterPro" id="IPR039782">
    <property type="entry name" value="VPS13B"/>
</dbReference>
<evidence type="ECO:0000313" key="4">
    <source>
        <dbReference type="Proteomes" id="UP000887116"/>
    </source>
</evidence>
<dbReference type="PANTHER" id="PTHR12517">
    <property type="entry name" value="VACUOLAR PROTEIN SORTING-ASSOCIATED PROTEIN 13B"/>
    <property type="match status" value="1"/>
</dbReference>
<keyword evidence="1" id="KW-0813">Transport</keyword>
<evidence type="ECO:0000313" key="3">
    <source>
        <dbReference type="EMBL" id="GFQ80646.1"/>
    </source>
</evidence>
<evidence type="ECO:0000259" key="2">
    <source>
        <dbReference type="Pfam" id="PF12624"/>
    </source>
</evidence>
<gene>
    <name evidence="3" type="primary">VPS13B</name>
    <name evidence="3" type="ORF">TNCT_568821</name>
</gene>
<keyword evidence="4" id="KW-1185">Reference proteome</keyword>
<sequence length="3861" mass="437815">MFKLESYITPLLLNYVDKYIKNLKPEDSQFSLWGGDAVFCNLDLRLDVLEQELQLPFTFVNGHIHELRIHIPWTKLGSEPVIITINTIECILKLSTENEDADSDRKKKKKFAASRGLKKPDISEAPPGYVQSLINRVISNICIICNNVVLKYVEDDIVLSLNIKSVELFSANEKWEKVFLDTNLAETVSRKVIYMQDLTVCLDKRDASGKIETYQDPLLYRCSSTWRMYSVYKSPHSKYPSLTRIHMFCENLDFSLTDQQLPMFLRLLNLCIALHNGSNFTSQENKKNQEDCSETRLLSSEDELDDSEVLSQDASWGSWAWSFVPDVGVLWNSSSTEEELEESNMLKSKKIFQFGVYIGKSSCVLKHTMISQESSCCSSPKYAFSPLMIIKMYGCSMEFTSKGKDFINVQSGVCGVTVTGLEDCVCSYQDFSTSSIEKRNIFLKSGVPPGSGHAYSFLSSSLFDPLAPENCNQERKYCFNSAEHLSTLTEEVLVQRFPAFAFDYLYELEVPEDWIDKISSITSSFLEDSNWHESATCRLVFGPLCVDVTSSLIHRLQKLMVSAQDYDYPYYSLSRKASVHSVSVDEDILTQMEEFVPVRQYHLTLFKPVLRLSVADHFPYLGSKTDSKKMKKRSSKFSKTIKSPKAFETLFSLEIYADCLDFQTSIPMYPNKLINVIGCLSNPNQFLLHHCYNSNSMKVFGLEILLHEENSNIFPENTIVQQNCLTFFKKSLVQPEKWSSTEELTLQECTFECSNMHLKLSELEFLALISIYQSWTAKFFNLNGLEKLKIASKESQSCLPVVCAEIYGINALYMQKEDLTFMKFSMISLCLKFQNEEHSSTLFHAPESTANLHNGIDSNNTIVDNLFYEENKHMFLEILLQKPNDMNSENLALLVLNVSGSTVCLEPAFFDWLSTALFTHLDLDATDITFDSCSSPLDFEDTSTCSSLTQEASASYSLSKSHSTVLVSTKKVSLHQNIENFLFKHCHFLSYLVLEIEIGTLCCIIPQSTWSVKYSEGFSVLHSWQHAESNEKLVGTCVFCLPNIKIKNNNFVSNFLQKVEFTQIIDPFKISQCDKRNVNCFPWTLQVDSYSVYSVEGSGNSKYNFLLCPTTVSATLALSLKNNQNQIALCIHIDSKSVQFNMSAIQAELLVYCFNTVSVVVKFTERLKSWLSFFQLKVSDVSEYLGLNAELNPIDTSINYKKASDNDHCKKTSSNEIKSICVEDSRPNQKLTLWVQMTLSKLSVVVLGKLSSSCNHDNFKIQFDAEEIVSSYDFQEVYSKMIMKLSSLSVNCFVKPSKTGLWRPGPYEGKVVFCSDMISRNVKPKTTISTNNVGQLSHMKPDNQPFLVATYTQALHSNVKEKLSANAKQAKIAFEEMKYISEIDLKIKSFGVILWMSLIDVLYQISRPFLDTFTINPVVADSLQEKECLIGLNFCAKNLPLFYIESNIIQVYLPENTALTKDVLKGNGQNIQDENEKADVILLQLDYVILTSQVENPLPRIILDSDIYTSALNSKTISLPGAAVEDRQYQMDICGLTLGSISGTNIVFQNEMKKDIVSHYPLTMGENPALEWNTGVIPENRSFTKDSAVVTPIISPLNIRVAIAPAIVCDVPSKESEKILVAGISSEISVTSEVCLYLNIHQTCIMYSLFKNNLDFVSAIFDEVSYISENCAERSSTPVKCNKNSQKHNFYASSVISSDSSNVQVKLNTSNEINKHNFVPFEVLITAGTVSVMLFYHEIDCKSFKNDAVYIQNLKDISVAESTLCNNSLEYHTKEIKFSSDLEDKQNKFSSTQNVTLIPLHPFLCLTITQPHSYLLCHPSSQKFESSCFDLQLHGSPADFIVERPHKSCSPLNDDFTYPYLETKPGEPHEKTGIPPAFLTVTCTDIFSGQANMKISVERPVKLNFRTSMGEAILTFMQCFQEKFRSLNTSFGCEFSSNARENSSNMKILTYFTNMTICTSQIMLEFSPLLADNSEKLIISAGNMKIETDVEACKDDIKCLDLNLNVSSFILQILNSGQLWNVFKPLTFSTVLKCHLKPCLQIELCALGESLLLNISVYHVLIMKGLIEAIFMHIKRNLENLHKIFHSEDQFDCVTSNIDNKKRMYWNDDLRKGAFQFIQADESQEYQPKAHEIVFSRSSANEPASMTWRYPEPRALTKIEVSPVPLQCNDEGSKKVITCYLQYWNSTYQEYVNFHDFVLSETEQFNLNLPDLNSDSVAVSTKWRVLLDCGSYIDDDGILEKENPYLSPLALAACMSIDSCFDPNLVPVFQTTTSFELVKIILYNIFEKSDCSPKLYPFEFDDESPLIQEFSVLSFISPSFKSMKYGSKFKGELSSGVIWEILEYRNLTMLPVISPVDILTTATVNHDEENVPIFDMEIVLNPCFIRINQSIIHTLTYTMHSISQEFYTSSLKTSCSEYMLPNYYIICNNLEERIRFGQAGTEENIILSPLKMHAYSWWCHKNKQVLWISVGSLCWKWSEEFSIDTEGMLIVQLDHNISAIIRIKQLSNFQKRVIIDGQFKIHSQLSYPIQIRCEFPAFVPEESKVTNLLLTKSLAPRRSSPAFLLSSEQCKSMRLSITGILDSQIWSESICVGGNILLEIPFETAGKYQSVWCQVLEREISSMSNYIAVFISPLFTLRSNLPMPVTVQVSSEDHEEMYELELIGQGQESNLFKSSNKQNRLELNFLSKTDIKISVPSFSISSSDLNQVLLKPFDKHECLHDYCFNMHPVNHKLWPYSFLERPLHSQIYLNALYPCSDKHCDIVPAIASDNISCKLKINLSQRWPGLNTILYDLKPQVILLNRLRTDLFLFNENGMEWMLPPNSIAIPSEPHESFRLSILEQGEFFYSSNLTVEENCTEESLTARDDMDITSFFCNTAQKIPQNGSINVLIKMKMTKQKVFLFKLHSEVQEDIIVVTAFPVIMLSCEAKTELLFSLSCAAENDKNLSSSWSNPAAVFRNTIDICHPLLVWQTTSDIISSETSVVLDYYISISIPSSGVWSYPIHFHSHLDENNRHSVSVPVIYDEKVSTTIPFVITSHRRNGMLFLIINTDPCPLLLLHNRTSVNIFYGQSLNTDGKVDSKSVFEEFQKHTMVPVVSPESSVHYSFPLLQKQFPCVPDKLSLLCFGLKEESSQNILWSIPFKINVDKQFVHILGVCDFMVCSERIGHTINLFIDPVNRIEVTANEVRSRIALATNAADMEVNSEKKESMQSKELDNKKKNEIKMKNKSFPTTMKRHKNFTHSSVALSHIYFINIRIIHVSLVLCDEFQERNKSIEVLRLNIDNVILHSRPQNDVNYKLQEISLCFEHVQLDNQLNEEGNTVYDFPVVLHRHISKEDQSKSDVHYNVLPNKIRENSMFILNAVIELPNEEYKSIVVQSVNVELLPISLMLEDVFYYKVMNLFKTYIPMNFHQHEQQWCDIYVPKDTRYISSILMHPVHFQHITFNIQEISLSVHASLKLYLSLEHSLLRFQPFERNEIFTSHYEMGRMIVIHYVTGALFRAGWVVGSLDLLGNPAGFARAVSAGMSDFVYLPYKGLLHGPRAFVSGLTNGAISLFTQISSGAITCMASLASSISKNMDFLCLDGEHLARQELVRRHLPEGISDGLTQGLSAFGLSVLGAVAGLVDHPLQVLVSPSTPLKTATGVVGGLGKGIVGVFTKPIGGAAELLSQAGYGLLHGAGWLNPPKRRYQPVTVSLEMVSSSIVKYVCKVALCQSFGDVLLSVEAMYVNEKEEYEKNILLLTSEALCILNEDEVTLQRTFALTEIKCKKSDNDQSTLVIIPCCVYRKQLFLESGDALERVAEYVKKSREEISNDSGNPSISQENVSESLKSSSTCHVFILYPKDRNLFLTLFNYAKSKALHKGF</sequence>
<feature type="domain" description="Chorein N-terminal" evidence="2">
    <location>
        <begin position="4"/>
        <end position="266"/>
    </location>
</feature>
<dbReference type="EMBL" id="BMAO01032227">
    <property type="protein sequence ID" value="GFQ80646.1"/>
    <property type="molecule type" value="Genomic_DNA"/>
</dbReference>
<organism evidence="3 4">
    <name type="scientific">Trichonephila clavata</name>
    <name type="common">Joro spider</name>
    <name type="synonym">Nephila clavata</name>
    <dbReference type="NCBI Taxonomy" id="2740835"/>
    <lineage>
        <taxon>Eukaryota</taxon>
        <taxon>Metazoa</taxon>
        <taxon>Ecdysozoa</taxon>
        <taxon>Arthropoda</taxon>
        <taxon>Chelicerata</taxon>
        <taxon>Arachnida</taxon>
        <taxon>Araneae</taxon>
        <taxon>Araneomorphae</taxon>
        <taxon>Entelegynae</taxon>
        <taxon>Araneoidea</taxon>
        <taxon>Nephilidae</taxon>
        <taxon>Trichonephila</taxon>
    </lineage>
</organism>
<dbReference type="OrthoDB" id="445152at2759"/>
<dbReference type="InterPro" id="IPR026854">
    <property type="entry name" value="VPS13_N"/>
</dbReference>
<dbReference type="PANTHER" id="PTHR12517:SF0">
    <property type="entry name" value="INTERMEMBRANE LIPID TRANSFER PROTEIN VPS13B"/>
    <property type="match status" value="1"/>
</dbReference>
<reference evidence="3" key="1">
    <citation type="submission" date="2020-07" db="EMBL/GenBank/DDBJ databases">
        <title>Multicomponent nature underlies the extraordinary mechanical properties of spider dragline silk.</title>
        <authorList>
            <person name="Kono N."/>
            <person name="Nakamura H."/>
            <person name="Mori M."/>
            <person name="Yoshida Y."/>
            <person name="Ohtoshi R."/>
            <person name="Malay A.D."/>
            <person name="Moran D.A.P."/>
            <person name="Tomita M."/>
            <person name="Numata K."/>
            <person name="Arakawa K."/>
        </authorList>
    </citation>
    <scope>NUCLEOTIDE SEQUENCE</scope>
</reference>
<evidence type="ECO:0000256" key="1">
    <source>
        <dbReference type="ARBA" id="ARBA00022448"/>
    </source>
</evidence>
<name>A0A8X6KQF1_TRICU</name>
<comment type="caution">
    <text evidence="3">The sequence shown here is derived from an EMBL/GenBank/DDBJ whole genome shotgun (WGS) entry which is preliminary data.</text>
</comment>
<dbReference type="Pfam" id="PF12624">
    <property type="entry name" value="VPS13_N"/>
    <property type="match status" value="1"/>
</dbReference>
<accession>A0A8X6KQF1</accession>
<dbReference type="Proteomes" id="UP000887116">
    <property type="component" value="Unassembled WGS sequence"/>
</dbReference>
<proteinExistence type="predicted"/>